<sequence>MGIPRLIATLEPLAIHRRLQDETVVVDGPALAYHVLHVCRRNGITHPSYRLLGRTVIDWLDELSKQRVVIKAIYFDGYLPVAKQAVRMERMMKSTLQISKFFAGSPDGCIKAQLVQEKGNVIIDAFLAATQEVSPFADPSFLVPSIIDALRQHPQFEALTHVVPGEADNYCASYVSLHGGTVITSDSDLLVHNLGAGQVVFFRDLHRNPDSSIFGASYSPSEICQQLELSPSVGLARLAYERKQLSHASLPQIMRACSQPAPDQERYQAFCQQYRNNASEFHLRVMANSSYCIMIFDPRISELYVQLAQLSTNVTEDPDFVQIYLPVLVECPNRTSAWEHSTTIRQLAYTVLASTTPTRLTMHTHILEYRRVQSTLQKGRKIALTSAADVDRSAQDLLDLMERIRGISNGSGTYWVMLHLALDARECRQQDKESHAWWTFHQRLNSSEITASRSISWDIIHLVSQIHATCYSLRMLQQVLSHALERSTESVSPNLGQLQMALTDMSSLSNFPDIDLVVDLLTTPSHSKLANALADCLNLRAPAQRAPRIGYRGSFKMIKSANEKATGKRPNDDSTKPWSDFNNLATNNMFSLLSVD</sequence>
<dbReference type="InterPro" id="IPR039436">
    <property type="entry name" value="Asteroid_dom"/>
</dbReference>
<dbReference type="InterPro" id="IPR026832">
    <property type="entry name" value="Asteroid"/>
</dbReference>
<feature type="compositionally biased region" description="Basic and acidic residues" evidence="2">
    <location>
        <begin position="561"/>
        <end position="575"/>
    </location>
</feature>
<comment type="caution">
    <text evidence="4">The sequence shown here is derived from an EMBL/GenBank/DDBJ whole genome shotgun (WGS) entry which is preliminary data.</text>
</comment>
<evidence type="ECO:0000256" key="2">
    <source>
        <dbReference type="SAM" id="MobiDB-lite"/>
    </source>
</evidence>
<dbReference type="RefSeq" id="XP_040653880.1">
    <property type="nucleotide sequence ID" value="XM_040803776.1"/>
</dbReference>
<name>A0A151GBP4_DRECN</name>
<dbReference type="Gene3D" id="3.40.50.1010">
    <property type="entry name" value="5'-nuclease"/>
    <property type="match status" value="1"/>
</dbReference>
<dbReference type="PANTHER" id="PTHR15665">
    <property type="entry name" value="ASTEROID PROTEIN"/>
    <property type="match status" value="1"/>
</dbReference>
<dbReference type="AlphaFoldDB" id="A0A151GBP4"/>
<evidence type="ECO:0000259" key="3">
    <source>
        <dbReference type="Pfam" id="PF12813"/>
    </source>
</evidence>
<accession>A0A151GBP4</accession>
<dbReference type="EMBL" id="LAYC01000003">
    <property type="protein sequence ID" value="KYK54528.1"/>
    <property type="molecule type" value="Genomic_DNA"/>
</dbReference>
<reference evidence="4 5" key="1">
    <citation type="journal article" date="2016" name="Sci. Rep.">
        <title>Insights into Adaptations to a Near-Obligate Nematode Endoparasitic Lifestyle from the Finished Genome of Drechmeria coniospora.</title>
        <authorList>
            <person name="Zhang L."/>
            <person name="Zhou Z."/>
            <person name="Guo Q."/>
            <person name="Fokkens L."/>
            <person name="Miskei M."/>
            <person name="Pocsi I."/>
            <person name="Zhang W."/>
            <person name="Chen M."/>
            <person name="Wang L."/>
            <person name="Sun Y."/>
            <person name="Donzelli B.G."/>
            <person name="Gibson D.M."/>
            <person name="Nelson D.R."/>
            <person name="Luo J.G."/>
            <person name="Rep M."/>
            <person name="Liu H."/>
            <person name="Yang S."/>
            <person name="Wang J."/>
            <person name="Krasnoff S.B."/>
            <person name="Xu Y."/>
            <person name="Molnar I."/>
            <person name="Lin M."/>
        </authorList>
    </citation>
    <scope>NUCLEOTIDE SEQUENCE [LARGE SCALE GENOMIC DNA]</scope>
    <source>
        <strain evidence="4 5">ARSEF 6962</strain>
    </source>
</reference>
<dbReference type="SUPFAM" id="SSF88723">
    <property type="entry name" value="PIN domain-like"/>
    <property type="match status" value="1"/>
</dbReference>
<evidence type="ECO:0000313" key="4">
    <source>
        <dbReference type="EMBL" id="KYK54528.1"/>
    </source>
</evidence>
<organism evidence="4 5">
    <name type="scientific">Drechmeria coniospora</name>
    <name type="common">Nematophagous fungus</name>
    <name type="synonym">Meria coniospora</name>
    <dbReference type="NCBI Taxonomy" id="98403"/>
    <lineage>
        <taxon>Eukaryota</taxon>
        <taxon>Fungi</taxon>
        <taxon>Dikarya</taxon>
        <taxon>Ascomycota</taxon>
        <taxon>Pezizomycotina</taxon>
        <taxon>Sordariomycetes</taxon>
        <taxon>Hypocreomycetidae</taxon>
        <taxon>Hypocreales</taxon>
        <taxon>Ophiocordycipitaceae</taxon>
        <taxon>Drechmeria</taxon>
    </lineage>
</organism>
<evidence type="ECO:0000256" key="1">
    <source>
        <dbReference type="ARBA" id="ARBA00007398"/>
    </source>
</evidence>
<dbReference type="InterPro" id="IPR029060">
    <property type="entry name" value="PIN-like_dom_sf"/>
</dbReference>
<feature type="region of interest" description="Disordered" evidence="2">
    <location>
        <begin position="561"/>
        <end position="580"/>
    </location>
</feature>
<feature type="domain" description="Asteroid" evidence="3">
    <location>
        <begin position="139"/>
        <end position="378"/>
    </location>
</feature>
<protein>
    <recommendedName>
        <fullName evidence="3">Asteroid domain-containing protein</fullName>
    </recommendedName>
</protein>
<dbReference type="Pfam" id="PF12813">
    <property type="entry name" value="XPG_I_2"/>
    <property type="match status" value="1"/>
</dbReference>
<comment type="similarity">
    <text evidence="1">Belongs to the asteroid family.</text>
</comment>
<dbReference type="PANTHER" id="PTHR15665:SF1">
    <property type="entry name" value="PROTEIN ASTEROID HOMOLOG 1"/>
    <property type="match status" value="1"/>
</dbReference>
<keyword evidence="5" id="KW-1185">Reference proteome</keyword>
<gene>
    <name evidence="4" type="ORF">DCS_06486</name>
</gene>
<dbReference type="Proteomes" id="UP000076580">
    <property type="component" value="Chromosome 03"/>
</dbReference>
<dbReference type="GeneID" id="63719129"/>
<dbReference type="STRING" id="98403.A0A151GBP4"/>
<dbReference type="InParanoid" id="A0A151GBP4"/>
<evidence type="ECO:0000313" key="5">
    <source>
        <dbReference type="Proteomes" id="UP000076580"/>
    </source>
</evidence>
<proteinExistence type="inferred from homology"/>